<proteinExistence type="predicted"/>
<dbReference type="RefSeq" id="XP_016476325.1">
    <property type="nucleotide sequence ID" value="XM_016620839.1"/>
</dbReference>
<protein>
    <submittedName>
        <fullName evidence="2">Protein LNK1 isoform X1</fullName>
    </submittedName>
</protein>
<dbReference type="InterPro" id="IPR039928">
    <property type="entry name" value="LNK"/>
</dbReference>
<dbReference type="PANTHER" id="PTHR33334:SF8">
    <property type="entry name" value="PROTEIN LNK1"/>
    <property type="match status" value="1"/>
</dbReference>
<dbReference type="KEGG" id="nta:107797919"/>
<dbReference type="PaxDb" id="4097-A0A1S4AHZ6"/>
<keyword evidence="1" id="KW-1185">Reference proteome</keyword>
<dbReference type="OrthoDB" id="618331at2759"/>
<gene>
    <name evidence="2" type="primary">LOC107797919</name>
</gene>
<dbReference type="AlphaFoldDB" id="A0A1S4AHZ6"/>
<sequence>MMLEEDLWADAPDFVLPNTCGKSSLNVGTLHHCFKRKNVDSIDSDFCQNGPILDNKKAAIGENSCSFPLGPISLVDDDLSCFDNNRVDKNTNDLLYYNWSEMGNFEDIDMMFSCDSTFGLGASNEDDLGWFASSDTIEGSGDRLRSDIQCQNSTSSALKKNGSLEVSRTEEMGSSISDSGIKSQPVSYNGNLWPSQKDELANLSHLSFVNGSSNSDCKLVPLKKNNINKKHANHQNQSEGKRKCVFIENGDALRNIDGLSEERRHSTEATGPKGNLISSGIPQQNEAHEHETGYLHSGVSYMSDYSRSDQIVHHPTSSITKSGNDGSMSLSPNHLQCRQSSPDPSFQMGTITTSEKVEEKLLHHSGIKFENSSDPEGISTRIPPELGSSIIAESTSISSGLDEVAEETAGFHQLQHVTERGGLFGHVAVGDLLKLNCFISHHLVAHLDIRTKLCIRDSLYRLARSAEQRHRDANVINDSGDDRDTSQALTCKRTNKWQGYMDMERDTNSLDRSIAHLLFLRSSGSSVTPAPDSLA</sequence>
<evidence type="ECO:0000313" key="2">
    <source>
        <dbReference type="RefSeq" id="XP_016476325.2"/>
    </source>
</evidence>
<dbReference type="Proteomes" id="UP000790787">
    <property type="component" value="Chromosome 10"/>
</dbReference>
<reference evidence="2" key="2">
    <citation type="submission" date="2025-08" db="UniProtKB">
        <authorList>
            <consortium name="RefSeq"/>
        </authorList>
    </citation>
    <scope>IDENTIFICATION</scope>
    <source>
        <tissue evidence="2">Leaf</tissue>
    </source>
</reference>
<dbReference type="GO" id="GO:0006355">
    <property type="term" value="P:regulation of DNA-templated transcription"/>
    <property type="evidence" value="ECO:0007669"/>
    <property type="project" value="InterPro"/>
</dbReference>
<reference evidence="1" key="1">
    <citation type="journal article" date="2014" name="Nat. Commun.">
        <title>The tobacco genome sequence and its comparison with those of tomato and potato.</title>
        <authorList>
            <person name="Sierro N."/>
            <person name="Battey J.N."/>
            <person name="Ouadi S."/>
            <person name="Bakaher N."/>
            <person name="Bovet L."/>
            <person name="Willig A."/>
            <person name="Goepfert S."/>
            <person name="Peitsch M.C."/>
            <person name="Ivanov N.V."/>
        </authorList>
    </citation>
    <scope>NUCLEOTIDE SEQUENCE [LARGE SCALE GENOMIC DNA]</scope>
</reference>
<dbReference type="GO" id="GO:0007623">
    <property type="term" value="P:circadian rhythm"/>
    <property type="evidence" value="ECO:0007669"/>
    <property type="project" value="InterPro"/>
</dbReference>
<accession>A0A1S4AHZ6</accession>
<dbReference type="GeneID" id="107797919"/>
<dbReference type="STRING" id="4097.A0A1S4AHZ6"/>
<dbReference type="PANTHER" id="PTHR33334">
    <property type="entry name" value="PROTEIN LNK1"/>
    <property type="match status" value="1"/>
</dbReference>
<organism evidence="1 2">
    <name type="scientific">Nicotiana tabacum</name>
    <name type="common">Common tobacco</name>
    <dbReference type="NCBI Taxonomy" id="4097"/>
    <lineage>
        <taxon>Eukaryota</taxon>
        <taxon>Viridiplantae</taxon>
        <taxon>Streptophyta</taxon>
        <taxon>Embryophyta</taxon>
        <taxon>Tracheophyta</taxon>
        <taxon>Spermatophyta</taxon>
        <taxon>Magnoliopsida</taxon>
        <taxon>eudicotyledons</taxon>
        <taxon>Gunneridae</taxon>
        <taxon>Pentapetalae</taxon>
        <taxon>asterids</taxon>
        <taxon>lamiids</taxon>
        <taxon>Solanales</taxon>
        <taxon>Solanaceae</taxon>
        <taxon>Nicotianoideae</taxon>
        <taxon>Nicotianeae</taxon>
        <taxon>Nicotiana</taxon>
    </lineage>
</organism>
<dbReference type="RefSeq" id="XP_016476325.2">
    <property type="nucleotide sequence ID" value="XM_016620839.2"/>
</dbReference>
<evidence type="ECO:0000313" key="1">
    <source>
        <dbReference type="Proteomes" id="UP000790787"/>
    </source>
</evidence>
<name>A0A1S4AHZ6_TOBAC</name>